<keyword evidence="1" id="KW-0449">Lipoprotein</keyword>
<name>A0A1W1DT14_9ZZZZ</name>
<dbReference type="EMBL" id="FPHX01000139">
    <property type="protein sequence ID" value="SFV84901.1"/>
    <property type="molecule type" value="Genomic_DNA"/>
</dbReference>
<gene>
    <name evidence="1" type="ORF">MNB_SUP05-9-498</name>
</gene>
<sequence length="51" mass="6051">MQIFSRLYQKALEWAQSKYAVYWLSVVSFLESSILPYPPPDVILVDWLVIF</sequence>
<accession>A0A1W1DT14</accession>
<reference evidence="1" key="1">
    <citation type="submission" date="2016-10" db="EMBL/GenBank/DDBJ databases">
        <authorList>
            <person name="de Groot N.N."/>
        </authorList>
    </citation>
    <scope>NUCLEOTIDE SEQUENCE</scope>
</reference>
<protein>
    <submittedName>
        <fullName evidence="1">FIG139438: lipoprotein B</fullName>
    </submittedName>
</protein>
<organism evidence="1">
    <name type="scientific">hydrothermal vent metagenome</name>
    <dbReference type="NCBI Taxonomy" id="652676"/>
    <lineage>
        <taxon>unclassified sequences</taxon>
        <taxon>metagenomes</taxon>
        <taxon>ecological metagenomes</taxon>
    </lineage>
</organism>
<evidence type="ECO:0000313" key="1">
    <source>
        <dbReference type="EMBL" id="SFV84901.1"/>
    </source>
</evidence>
<proteinExistence type="predicted"/>
<dbReference type="AlphaFoldDB" id="A0A1W1DT14"/>